<gene>
    <name evidence="2" type="ORF">A2519_08385</name>
</gene>
<evidence type="ECO:0000313" key="3">
    <source>
        <dbReference type="Proteomes" id="UP000179243"/>
    </source>
</evidence>
<comment type="caution">
    <text evidence="2">The sequence shown here is derived from an EMBL/GenBank/DDBJ whole genome shotgun (WGS) entry which is preliminary data.</text>
</comment>
<feature type="region of interest" description="Disordered" evidence="1">
    <location>
        <begin position="157"/>
        <end position="176"/>
    </location>
</feature>
<protein>
    <submittedName>
        <fullName evidence="2">Uncharacterized protein</fullName>
    </submittedName>
</protein>
<accession>A0A1F7FIJ0</accession>
<evidence type="ECO:0000313" key="2">
    <source>
        <dbReference type="EMBL" id="OGK06282.1"/>
    </source>
</evidence>
<dbReference type="AlphaFoldDB" id="A0A1F7FIJ0"/>
<organism evidence="2 3">
    <name type="scientific">Candidatus Raymondbacteria bacterium RIFOXYD12_FULL_49_13</name>
    <dbReference type="NCBI Taxonomy" id="1817890"/>
    <lineage>
        <taxon>Bacteria</taxon>
        <taxon>Raymondiibacteriota</taxon>
    </lineage>
</organism>
<evidence type="ECO:0000256" key="1">
    <source>
        <dbReference type="SAM" id="MobiDB-lite"/>
    </source>
</evidence>
<dbReference type="EMBL" id="MFYX01000033">
    <property type="protein sequence ID" value="OGK06282.1"/>
    <property type="molecule type" value="Genomic_DNA"/>
</dbReference>
<sequence length="176" mass="19672">MSIHYQSLDTAVRGFMIRELEHDIAGTLYASPRLTETGIQTWPQILREAFEQHDDNWIASTLRSRSLMRTEEQRRKPKGGFTVAKVPYTAPDTLAEGEFNRFYARGLCADVIAAGGTEVEVYRGKEVQNPRPESQAMIGKRLQAQKLLDDLRTSPGMETALGLPPGPNSGLTVRRV</sequence>
<dbReference type="Proteomes" id="UP000179243">
    <property type="component" value="Unassembled WGS sequence"/>
</dbReference>
<proteinExistence type="predicted"/>
<reference evidence="2 3" key="1">
    <citation type="journal article" date="2016" name="Nat. Commun.">
        <title>Thousands of microbial genomes shed light on interconnected biogeochemical processes in an aquifer system.</title>
        <authorList>
            <person name="Anantharaman K."/>
            <person name="Brown C.T."/>
            <person name="Hug L.A."/>
            <person name="Sharon I."/>
            <person name="Castelle C.J."/>
            <person name="Probst A.J."/>
            <person name="Thomas B.C."/>
            <person name="Singh A."/>
            <person name="Wilkins M.J."/>
            <person name="Karaoz U."/>
            <person name="Brodie E.L."/>
            <person name="Williams K.H."/>
            <person name="Hubbard S.S."/>
            <person name="Banfield J.F."/>
        </authorList>
    </citation>
    <scope>NUCLEOTIDE SEQUENCE [LARGE SCALE GENOMIC DNA]</scope>
</reference>
<name>A0A1F7FIJ0_UNCRA</name>